<dbReference type="Proteomes" id="UP000236311">
    <property type="component" value="Unassembled WGS sequence"/>
</dbReference>
<gene>
    <name evidence="2" type="ORF">AMURIS_02953</name>
</gene>
<proteinExistence type="predicted"/>
<protein>
    <submittedName>
        <fullName evidence="2">Uncharacterized protein</fullName>
    </submittedName>
</protein>
<dbReference type="AlphaFoldDB" id="A0A2K4ZID9"/>
<evidence type="ECO:0000313" key="3">
    <source>
        <dbReference type="Proteomes" id="UP000236311"/>
    </source>
</evidence>
<keyword evidence="1" id="KW-0472">Membrane</keyword>
<feature type="transmembrane region" description="Helical" evidence="1">
    <location>
        <begin position="53"/>
        <end position="76"/>
    </location>
</feature>
<dbReference type="OrthoDB" id="1956953at2"/>
<reference evidence="2 3" key="1">
    <citation type="submission" date="2018-01" db="EMBL/GenBank/DDBJ databases">
        <authorList>
            <person name="Gaut B.S."/>
            <person name="Morton B.R."/>
            <person name="Clegg M.T."/>
            <person name="Duvall M.R."/>
        </authorList>
    </citation>
    <scope>NUCLEOTIDE SEQUENCE [LARGE SCALE GENOMIC DNA]</scope>
    <source>
        <strain evidence="2">GP69</strain>
    </source>
</reference>
<organism evidence="2 3">
    <name type="scientific">Acetatifactor muris</name>
    <dbReference type="NCBI Taxonomy" id="879566"/>
    <lineage>
        <taxon>Bacteria</taxon>
        <taxon>Bacillati</taxon>
        <taxon>Bacillota</taxon>
        <taxon>Clostridia</taxon>
        <taxon>Lachnospirales</taxon>
        <taxon>Lachnospiraceae</taxon>
        <taxon>Acetatifactor</taxon>
    </lineage>
</organism>
<evidence type="ECO:0000256" key="1">
    <source>
        <dbReference type="SAM" id="Phobius"/>
    </source>
</evidence>
<name>A0A2K4ZID9_9FIRM</name>
<keyword evidence="1" id="KW-1133">Transmembrane helix</keyword>
<dbReference type="InterPro" id="IPR046555">
    <property type="entry name" value="DUF6709"/>
</dbReference>
<evidence type="ECO:0000313" key="2">
    <source>
        <dbReference type="EMBL" id="SOY30230.1"/>
    </source>
</evidence>
<dbReference type="EMBL" id="OFSM01000014">
    <property type="protein sequence ID" value="SOY30230.1"/>
    <property type="molecule type" value="Genomic_DNA"/>
</dbReference>
<dbReference type="Pfam" id="PF20456">
    <property type="entry name" value="DUF6709"/>
    <property type="match status" value="1"/>
</dbReference>
<accession>A0A2K4ZID9</accession>
<dbReference type="RefSeq" id="WP_103240286.1">
    <property type="nucleotide sequence ID" value="NZ_CANRXC010000002.1"/>
</dbReference>
<keyword evidence="3" id="KW-1185">Reference proteome</keyword>
<keyword evidence="1" id="KW-0812">Transmembrane</keyword>
<sequence length="213" mass="24152">MVGKLTLKYWMSILLFCLICLALSAPFWKYGPAALEALQGGTPELAKSESMSNIYGLAGLGLFFLLIVVALIIRGLTNSVGKRARKYLEGHSGVTMEQLDTDFAAAEKVGNIWVGKSWIYSHDLNCLLVGNDIVVLVYGETERSRNRVNYYLCLGLKDGSVERVRVSESNLSRIQEIYERYSHIVVGNNPEYKYMFKNDRDAFLNIKYRRNME</sequence>